<evidence type="ECO:0000256" key="5">
    <source>
        <dbReference type="ARBA" id="ARBA00022692"/>
    </source>
</evidence>
<dbReference type="PANTHER" id="PTHR43298:SF2">
    <property type="entry name" value="FMN_FAD EXPORTER YEEO-RELATED"/>
    <property type="match status" value="1"/>
</dbReference>
<dbReference type="NCBIfam" id="TIGR00797">
    <property type="entry name" value="matE"/>
    <property type="match status" value="1"/>
</dbReference>
<feature type="transmembrane region" description="Helical" evidence="10">
    <location>
        <begin position="331"/>
        <end position="358"/>
    </location>
</feature>
<comment type="subcellular location">
    <subcellularLocation>
        <location evidence="1">Cell membrane</location>
        <topology evidence="1">Multi-pass membrane protein</topology>
    </subcellularLocation>
</comment>
<evidence type="ECO:0000256" key="4">
    <source>
        <dbReference type="ARBA" id="ARBA00022475"/>
    </source>
</evidence>
<name>A0A1M7SQ70_9BACT</name>
<reference evidence="11 12" key="1">
    <citation type="submission" date="2016-12" db="EMBL/GenBank/DDBJ databases">
        <authorList>
            <person name="Song W.-J."/>
            <person name="Kurnit D.M."/>
        </authorList>
    </citation>
    <scope>NUCLEOTIDE SEQUENCE [LARGE SCALE GENOMIC DNA]</scope>
    <source>
        <strain evidence="11 12">DSM 11393</strain>
    </source>
</reference>
<feature type="transmembrane region" description="Helical" evidence="10">
    <location>
        <begin position="430"/>
        <end position="450"/>
    </location>
</feature>
<feature type="transmembrane region" description="Helical" evidence="10">
    <location>
        <begin position="170"/>
        <end position="192"/>
    </location>
</feature>
<dbReference type="InterPro" id="IPR050222">
    <property type="entry name" value="MATE_MdtK"/>
</dbReference>
<dbReference type="EMBL" id="FRDI01000004">
    <property type="protein sequence ID" value="SHN60564.1"/>
    <property type="molecule type" value="Genomic_DNA"/>
</dbReference>
<dbReference type="RefSeq" id="WP_072696825.1">
    <property type="nucleotide sequence ID" value="NZ_FRDI01000004.1"/>
</dbReference>
<feature type="transmembrane region" description="Helical" evidence="10">
    <location>
        <begin position="142"/>
        <end position="163"/>
    </location>
</feature>
<evidence type="ECO:0000256" key="6">
    <source>
        <dbReference type="ARBA" id="ARBA00022989"/>
    </source>
</evidence>
<feature type="transmembrane region" description="Helical" evidence="10">
    <location>
        <begin position="378"/>
        <end position="399"/>
    </location>
</feature>
<keyword evidence="12" id="KW-1185">Reference proteome</keyword>
<evidence type="ECO:0000256" key="9">
    <source>
        <dbReference type="ARBA" id="ARBA00031636"/>
    </source>
</evidence>
<evidence type="ECO:0000256" key="3">
    <source>
        <dbReference type="ARBA" id="ARBA00022449"/>
    </source>
</evidence>
<protein>
    <recommendedName>
        <fullName evidence="9">Multidrug-efflux transporter</fullName>
    </recommendedName>
</protein>
<evidence type="ECO:0000313" key="11">
    <source>
        <dbReference type="EMBL" id="SHN60564.1"/>
    </source>
</evidence>
<evidence type="ECO:0000256" key="8">
    <source>
        <dbReference type="ARBA" id="ARBA00023136"/>
    </source>
</evidence>
<evidence type="ECO:0000256" key="2">
    <source>
        <dbReference type="ARBA" id="ARBA00022448"/>
    </source>
</evidence>
<dbReference type="AlphaFoldDB" id="A0A1M7SQ70"/>
<keyword evidence="5 10" id="KW-0812">Transmembrane</keyword>
<proteinExistence type="predicted"/>
<feature type="transmembrane region" description="Helical" evidence="10">
    <location>
        <begin position="31"/>
        <end position="51"/>
    </location>
</feature>
<keyword evidence="3" id="KW-0050">Antiport</keyword>
<dbReference type="Proteomes" id="UP000186469">
    <property type="component" value="Unassembled WGS sequence"/>
</dbReference>
<keyword evidence="8 10" id="KW-0472">Membrane</keyword>
<evidence type="ECO:0000256" key="10">
    <source>
        <dbReference type="SAM" id="Phobius"/>
    </source>
</evidence>
<feature type="transmembrane region" description="Helical" evidence="10">
    <location>
        <begin position="57"/>
        <end position="81"/>
    </location>
</feature>
<evidence type="ECO:0000256" key="1">
    <source>
        <dbReference type="ARBA" id="ARBA00004651"/>
    </source>
</evidence>
<feature type="transmembrane region" description="Helical" evidence="10">
    <location>
        <begin position="204"/>
        <end position="227"/>
    </location>
</feature>
<dbReference type="GO" id="GO:0005886">
    <property type="term" value="C:plasma membrane"/>
    <property type="evidence" value="ECO:0007669"/>
    <property type="project" value="UniProtKB-SubCell"/>
</dbReference>
<keyword evidence="2" id="KW-0813">Transport</keyword>
<organism evidence="11 12">
    <name type="scientific">Desulfovibrio litoralis DSM 11393</name>
    <dbReference type="NCBI Taxonomy" id="1121455"/>
    <lineage>
        <taxon>Bacteria</taxon>
        <taxon>Pseudomonadati</taxon>
        <taxon>Thermodesulfobacteriota</taxon>
        <taxon>Desulfovibrionia</taxon>
        <taxon>Desulfovibrionales</taxon>
        <taxon>Desulfovibrionaceae</taxon>
        <taxon>Desulfovibrio</taxon>
    </lineage>
</organism>
<feature type="transmembrane region" description="Helical" evidence="10">
    <location>
        <begin position="102"/>
        <end position="122"/>
    </location>
</feature>
<evidence type="ECO:0000313" key="12">
    <source>
        <dbReference type="Proteomes" id="UP000186469"/>
    </source>
</evidence>
<dbReference type="OrthoDB" id="9776324at2"/>
<keyword evidence="7" id="KW-0406">Ion transport</keyword>
<dbReference type="PANTHER" id="PTHR43298">
    <property type="entry name" value="MULTIDRUG RESISTANCE PROTEIN NORM-RELATED"/>
    <property type="match status" value="1"/>
</dbReference>
<dbReference type="GO" id="GO:0006811">
    <property type="term" value="P:monoatomic ion transport"/>
    <property type="evidence" value="ECO:0007669"/>
    <property type="project" value="UniProtKB-KW"/>
</dbReference>
<dbReference type="GO" id="GO:0042910">
    <property type="term" value="F:xenobiotic transmembrane transporter activity"/>
    <property type="evidence" value="ECO:0007669"/>
    <property type="project" value="InterPro"/>
</dbReference>
<dbReference type="CDD" id="cd13137">
    <property type="entry name" value="MATE_NorM_like"/>
    <property type="match status" value="1"/>
</dbReference>
<dbReference type="PIRSF" id="PIRSF006603">
    <property type="entry name" value="DinF"/>
    <property type="match status" value="1"/>
</dbReference>
<feature type="transmembrane region" description="Helical" evidence="10">
    <location>
        <begin position="296"/>
        <end position="319"/>
    </location>
</feature>
<accession>A0A1M7SQ70</accession>
<keyword evidence="4" id="KW-1003">Cell membrane</keyword>
<dbReference type="STRING" id="1121455.SAMN02745728_01140"/>
<gene>
    <name evidence="11" type="ORF">SAMN02745728_01140</name>
</gene>
<sequence>MLKKFTNTKTTFNPNQELGLKQIWNLTFPQILMTIFHFGIGFTDVVVAGRISPDVQAVIGIVTQCQFVLIVIATALANASVASISQAIGARLNLRAIRYTGLSLGLGLVFCLLVLPVAIIFQQTFLNLLHVSDQLMPTTKNFWQIYLLALPAHYLLVLSNAVFRAYKAVYLPLITTFIVFLINAFLDLGFGLGWFGLPAFGANAIAWASLISVFAGAVFNFVMLIKLQLFKSESIASWRWNKAALPYLIKVAIPSAGMQLLWQIGYLVLIGITNALPKNSETAMAGMTAGMRVESMLFMPALAFNLTGAVLIGNCLGAGKKLEAKRVGLKILGLGCGTMSSFAAILWFFVPTIAAFVAPDPAVMQECMNYLKFNILSTPFTVASMILTGLLSGAGATIYPFYANSFSIWCVRLPLAYIMGHIIWKNASGVFFAMLISQMVQSSLCLYIFLFKNWTRFAQRGGNKTT</sequence>
<dbReference type="GO" id="GO:0015297">
    <property type="term" value="F:antiporter activity"/>
    <property type="evidence" value="ECO:0007669"/>
    <property type="project" value="UniProtKB-KW"/>
</dbReference>
<feature type="transmembrane region" description="Helical" evidence="10">
    <location>
        <begin position="406"/>
        <end position="424"/>
    </location>
</feature>
<keyword evidence="6 10" id="KW-1133">Transmembrane helix</keyword>
<dbReference type="InterPro" id="IPR002528">
    <property type="entry name" value="MATE_fam"/>
</dbReference>
<dbReference type="InterPro" id="IPR048279">
    <property type="entry name" value="MdtK-like"/>
</dbReference>
<feature type="transmembrane region" description="Helical" evidence="10">
    <location>
        <begin position="247"/>
        <end position="276"/>
    </location>
</feature>
<dbReference type="Pfam" id="PF01554">
    <property type="entry name" value="MatE"/>
    <property type="match status" value="2"/>
</dbReference>
<evidence type="ECO:0000256" key="7">
    <source>
        <dbReference type="ARBA" id="ARBA00023065"/>
    </source>
</evidence>